<evidence type="ECO:0000313" key="1">
    <source>
        <dbReference type="EMBL" id="MBB5210285.1"/>
    </source>
</evidence>
<reference evidence="1 4" key="2">
    <citation type="submission" date="2020-08" db="EMBL/GenBank/DDBJ databases">
        <title>Genomic Encyclopedia of Type Strains, Phase IV (KMG-IV): sequencing the most valuable type-strain genomes for metagenomic binning, comparative biology and taxonomic classification.</title>
        <authorList>
            <person name="Goeker M."/>
        </authorList>
    </citation>
    <scope>NUCLEOTIDE SEQUENCE [LARGE SCALE GENOMIC DNA]</scope>
    <source>
        <strain evidence="1 4">DSM 11525</strain>
    </source>
</reference>
<evidence type="ECO:0000313" key="4">
    <source>
        <dbReference type="Proteomes" id="UP000563601"/>
    </source>
</evidence>
<proteinExistence type="predicted"/>
<dbReference type="EMBL" id="CP047491">
    <property type="protein sequence ID" value="QHQ39217.1"/>
    <property type="molecule type" value="Genomic_DNA"/>
</dbReference>
<gene>
    <name evidence="2" type="ORF">GTQ55_09615</name>
    <name evidence="1" type="ORF">HNQ53_000473</name>
</gene>
<dbReference type="OrthoDB" id="9810734at2"/>
<dbReference type="Gene3D" id="3.40.50.720">
    <property type="entry name" value="NAD(P)-binding Rossmann-like Domain"/>
    <property type="match status" value="1"/>
</dbReference>
<dbReference type="Pfam" id="PF13561">
    <property type="entry name" value="adh_short_C2"/>
    <property type="match status" value="1"/>
</dbReference>
<evidence type="ECO:0000313" key="3">
    <source>
        <dbReference type="Proteomes" id="UP000464675"/>
    </source>
</evidence>
<sequence>MTLRHYLVTGATAGIGLTTAKVLATQGHQLTITGRDSQRLQKAASEISQLSNHAVATQLCDSADMSQILDMTRALQNDGIAFDGLVLNAGTFLPQTFEDLTETNFDQTMAVNFKGPLFSLHALLPCLKNPASVVFVSSLVVKKAFQGAAVYSASKAAFEATALVLNQELAARGIRINSVRPGVTATEIQRKAGMSDEQIAGLMDSMQETPLGRALLPDDMAAAISYLLSNASIGMRNAHLDIDGGFGL</sequence>
<reference evidence="2 3" key="1">
    <citation type="submission" date="2020-01" db="EMBL/GenBank/DDBJ databases">
        <title>The possibility of degradation of plastic by Microbulbifer hydrolyticus IRE-31.</title>
        <authorList>
            <person name="Liu L."/>
        </authorList>
    </citation>
    <scope>NUCLEOTIDE SEQUENCE [LARGE SCALE GENOMIC DNA]</scope>
    <source>
        <strain evidence="2 3">IRE-31</strain>
    </source>
</reference>
<name>A0A6P1TB25_9GAMM</name>
<evidence type="ECO:0000313" key="2">
    <source>
        <dbReference type="EMBL" id="QHQ39217.1"/>
    </source>
</evidence>
<dbReference type="PANTHER" id="PTHR43975:SF2">
    <property type="entry name" value="EG:BACR7A4.14 PROTEIN-RELATED"/>
    <property type="match status" value="1"/>
</dbReference>
<dbReference type="CDD" id="cd05233">
    <property type="entry name" value="SDR_c"/>
    <property type="match status" value="1"/>
</dbReference>
<dbReference type="SUPFAM" id="SSF51735">
    <property type="entry name" value="NAD(P)-binding Rossmann-fold domains"/>
    <property type="match status" value="1"/>
</dbReference>
<dbReference type="RefSeq" id="WP_161858539.1">
    <property type="nucleotide sequence ID" value="NZ_CP047491.1"/>
</dbReference>
<dbReference type="EMBL" id="JACHHR010000001">
    <property type="protein sequence ID" value="MBB5210285.1"/>
    <property type="molecule type" value="Genomic_DNA"/>
</dbReference>
<dbReference type="InterPro" id="IPR002347">
    <property type="entry name" value="SDR_fam"/>
</dbReference>
<dbReference type="Proteomes" id="UP000464675">
    <property type="component" value="Chromosome"/>
</dbReference>
<dbReference type="AlphaFoldDB" id="A0A6P1TB25"/>
<dbReference type="InterPro" id="IPR036291">
    <property type="entry name" value="NAD(P)-bd_dom_sf"/>
</dbReference>
<organism evidence="1 4">
    <name type="scientific">Microbulbifer hydrolyticus</name>
    <dbReference type="NCBI Taxonomy" id="48074"/>
    <lineage>
        <taxon>Bacteria</taxon>
        <taxon>Pseudomonadati</taxon>
        <taxon>Pseudomonadota</taxon>
        <taxon>Gammaproteobacteria</taxon>
        <taxon>Cellvibrionales</taxon>
        <taxon>Microbulbiferaceae</taxon>
        <taxon>Microbulbifer</taxon>
    </lineage>
</organism>
<protein>
    <submittedName>
        <fullName evidence="1">NAD(P)-dependent dehydrogenase (Short-subunit alcohol dehydrogenase family)</fullName>
    </submittedName>
    <submittedName>
        <fullName evidence="2">SDR family oxidoreductase</fullName>
    </submittedName>
</protein>
<accession>A0A6P1TB25</accession>
<keyword evidence="3" id="KW-1185">Reference proteome</keyword>
<dbReference type="Proteomes" id="UP000563601">
    <property type="component" value="Unassembled WGS sequence"/>
</dbReference>
<dbReference type="PANTHER" id="PTHR43975">
    <property type="entry name" value="ZGC:101858"/>
    <property type="match status" value="1"/>
</dbReference>
<dbReference type="PRINTS" id="PR00081">
    <property type="entry name" value="GDHRDH"/>
</dbReference>